<dbReference type="SUPFAM" id="SSF48452">
    <property type="entry name" value="TPR-like"/>
    <property type="match status" value="1"/>
</dbReference>
<keyword evidence="1" id="KW-0812">Transmembrane</keyword>
<accession>A0ABY8HAC2</accession>
<name>A0ABY8HAC2_9MICC</name>
<organism evidence="2 3">
    <name type="scientific">Citricoccus muralis</name>
    <dbReference type="NCBI Taxonomy" id="169134"/>
    <lineage>
        <taxon>Bacteria</taxon>
        <taxon>Bacillati</taxon>
        <taxon>Actinomycetota</taxon>
        <taxon>Actinomycetes</taxon>
        <taxon>Micrococcales</taxon>
        <taxon>Micrococcaceae</taxon>
        <taxon>Citricoccus</taxon>
    </lineage>
</organism>
<evidence type="ECO:0000313" key="3">
    <source>
        <dbReference type="Proteomes" id="UP001219037"/>
    </source>
</evidence>
<keyword evidence="3" id="KW-1185">Reference proteome</keyword>
<protein>
    <recommendedName>
        <fullName evidence="4">Tetratricopeptide repeat protein</fullName>
    </recommendedName>
</protein>
<feature type="transmembrane region" description="Helical" evidence="1">
    <location>
        <begin position="34"/>
        <end position="54"/>
    </location>
</feature>
<evidence type="ECO:0000313" key="2">
    <source>
        <dbReference type="EMBL" id="WFP17608.1"/>
    </source>
</evidence>
<evidence type="ECO:0000256" key="1">
    <source>
        <dbReference type="SAM" id="Phobius"/>
    </source>
</evidence>
<sequence length="147" mass="16334">MRAKIGTILLSMLLLLFAVLALWSAIGFIRSGSVIAAVIGVSVIIIVGISIWLITREILFGLRSERMAQVLESEGGLPEDTLPRSPGGRIDRAEADRQFELYRAEAEAAPDDWRSWFRLSLAYDASGDRRRARSAMREAIRRFLAAS</sequence>
<gene>
    <name evidence="2" type="ORF">P8192_05760</name>
</gene>
<dbReference type="InterPro" id="IPR011990">
    <property type="entry name" value="TPR-like_helical_dom_sf"/>
</dbReference>
<dbReference type="EMBL" id="CP121252">
    <property type="protein sequence ID" value="WFP17608.1"/>
    <property type="molecule type" value="Genomic_DNA"/>
</dbReference>
<dbReference type="RefSeq" id="WP_278159244.1">
    <property type="nucleotide sequence ID" value="NZ_CP121252.1"/>
</dbReference>
<reference evidence="2 3" key="1">
    <citation type="submission" date="2023-04" db="EMBL/GenBank/DDBJ databases">
        <title>Funneling lignin-derived compounds into biodiesel using alkali-halophilic Citricoccus sp. P2.</title>
        <authorList>
            <person name="Luo C.-B."/>
        </authorList>
    </citation>
    <scope>NUCLEOTIDE SEQUENCE [LARGE SCALE GENOMIC DNA]</scope>
    <source>
        <strain evidence="2 3">P2</strain>
    </source>
</reference>
<evidence type="ECO:0008006" key="4">
    <source>
        <dbReference type="Google" id="ProtNLM"/>
    </source>
</evidence>
<keyword evidence="1" id="KW-1133">Transmembrane helix</keyword>
<proteinExistence type="predicted"/>
<keyword evidence="1" id="KW-0472">Membrane</keyword>
<dbReference type="Proteomes" id="UP001219037">
    <property type="component" value="Chromosome"/>
</dbReference>